<reference evidence="1" key="1">
    <citation type="submission" date="2020-08" db="EMBL/GenBank/DDBJ databases">
        <title>Multicomponent nature underlies the extraordinary mechanical properties of spider dragline silk.</title>
        <authorList>
            <person name="Kono N."/>
            <person name="Nakamura H."/>
            <person name="Mori M."/>
            <person name="Yoshida Y."/>
            <person name="Ohtoshi R."/>
            <person name="Malay A.D."/>
            <person name="Moran D.A.P."/>
            <person name="Tomita M."/>
            <person name="Numata K."/>
            <person name="Arakawa K."/>
        </authorList>
    </citation>
    <scope>NUCLEOTIDE SEQUENCE</scope>
</reference>
<dbReference type="EMBL" id="BMAW01113435">
    <property type="protein sequence ID" value="GFT57100.1"/>
    <property type="molecule type" value="Genomic_DNA"/>
</dbReference>
<dbReference type="AlphaFoldDB" id="A0A8X6P8I8"/>
<keyword evidence="2" id="KW-1185">Reference proteome</keyword>
<protein>
    <submittedName>
        <fullName evidence="1">Uncharacterized protein</fullName>
    </submittedName>
</protein>
<evidence type="ECO:0000313" key="1">
    <source>
        <dbReference type="EMBL" id="GFT57100.1"/>
    </source>
</evidence>
<accession>A0A8X6P8I8</accession>
<comment type="caution">
    <text evidence="1">The sequence shown here is derived from an EMBL/GenBank/DDBJ whole genome shotgun (WGS) entry which is preliminary data.</text>
</comment>
<dbReference type="Proteomes" id="UP000887013">
    <property type="component" value="Unassembled WGS sequence"/>
</dbReference>
<name>A0A8X6P8I8_NEPPI</name>
<proteinExistence type="predicted"/>
<organism evidence="1 2">
    <name type="scientific">Nephila pilipes</name>
    <name type="common">Giant wood spider</name>
    <name type="synonym">Nephila maculata</name>
    <dbReference type="NCBI Taxonomy" id="299642"/>
    <lineage>
        <taxon>Eukaryota</taxon>
        <taxon>Metazoa</taxon>
        <taxon>Ecdysozoa</taxon>
        <taxon>Arthropoda</taxon>
        <taxon>Chelicerata</taxon>
        <taxon>Arachnida</taxon>
        <taxon>Araneae</taxon>
        <taxon>Araneomorphae</taxon>
        <taxon>Entelegynae</taxon>
        <taxon>Araneoidea</taxon>
        <taxon>Nephilidae</taxon>
        <taxon>Nephila</taxon>
    </lineage>
</organism>
<gene>
    <name evidence="1" type="ORF">NPIL_128241</name>
</gene>
<evidence type="ECO:0000313" key="2">
    <source>
        <dbReference type="Proteomes" id="UP000887013"/>
    </source>
</evidence>
<sequence length="117" mass="13303">MPRALWLWRGACEQSCAWRFSLVSQSAAAHNLLRQACYYWHGVPPTAPYRSRLQTPCQQDATTAFAVPRDAPRHFRQQRQRAAAPLDGACYHRCAIASRGAARTRHLPRIYLRAGMP</sequence>